<dbReference type="AlphaFoldDB" id="A0A814N4S9"/>
<dbReference type="InterPro" id="IPR027417">
    <property type="entry name" value="P-loop_NTPase"/>
</dbReference>
<dbReference type="EMBL" id="CAJNOQ010005142">
    <property type="protein sequence ID" value="CAF1087851.1"/>
    <property type="molecule type" value="Genomic_DNA"/>
</dbReference>
<accession>A0A814N4S9</accession>
<reference evidence="1" key="1">
    <citation type="submission" date="2021-02" db="EMBL/GenBank/DDBJ databases">
        <authorList>
            <person name="Nowell W R."/>
        </authorList>
    </citation>
    <scope>NUCLEOTIDE SEQUENCE</scope>
</reference>
<keyword evidence="3" id="KW-1185">Reference proteome</keyword>
<evidence type="ECO:0000313" key="2">
    <source>
        <dbReference type="EMBL" id="CAF3853359.1"/>
    </source>
</evidence>
<evidence type="ECO:0000313" key="1">
    <source>
        <dbReference type="EMBL" id="CAF1087851.1"/>
    </source>
</evidence>
<dbReference type="EMBL" id="CAJOBC010005142">
    <property type="protein sequence ID" value="CAF3853359.1"/>
    <property type="molecule type" value="Genomic_DNA"/>
</dbReference>
<organism evidence="1 3">
    <name type="scientific">Didymodactylos carnosus</name>
    <dbReference type="NCBI Taxonomy" id="1234261"/>
    <lineage>
        <taxon>Eukaryota</taxon>
        <taxon>Metazoa</taxon>
        <taxon>Spiralia</taxon>
        <taxon>Gnathifera</taxon>
        <taxon>Rotifera</taxon>
        <taxon>Eurotatoria</taxon>
        <taxon>Bdelloidea</taxon>
        <taxon>Philodinida</taxon>
        <taxon>Philodinidae</taxon>
        <taxon>Didymodactylos</taxon>
    </lineage>
</organism>
<evidence type="ECO:0000313" key="3">
    <source>
        <dbReference type="Proteomes" id="UP000663829"/>
    </source>
</evidence>
<sequence length="223" mass="25394">MGGKIRILVFTLPIVEHLMMNNNQSDNDQHHPSAIVLTFETRTIEDVNKDFQTVGTDLNVIAMDHGDVIVTRQASTRTISCDIFISNLQCLKQLITNSLIVLNNVKYVVLHSVDISDDVLPTESKKNLDYILTNIYKYGELEPQLIIVHPTQLFGWMKDLIINFTSGKEFQIIDNFYNLSMSLKNDLSSFDKYYSVIENKQNLATENRKSIRKISSSSTDGDD</sequence>
<dbReference type="Proteomes" id="UP000681722">
    <property type="component" value="Unassembled WGS sequence"/>
</dbReference>
<comment type="caution">
    <text evidence="1">The sequence shown here is derived from an EMBL/GenBank/DDBJ whole genome shotgun (WGS) entry which is preliminary data.</text>
</comment>
<proteinExistence type="predicted"/>
<dbReference type="Gene3D" id="3.40.50.300">
    <property type="entry name" value="P-loop containing nucleotide triphosphate hydrolases"/>
    <property type="match status" value="1"/>
</dbReference>
<dbReference type="Proteomes" id="UP000663829">
    <property type="component" value="Unassembled WGS sequence"/>
</dbReference>
<protein>
    <submittedName>
        <fullName evidence="1">Uncharacterized protein</fullName>
    </submittedName>
</protein>
<name>A0A814N4S9_9BILA</name>
<gene>
    <name evidence="1" type="ORF">GPM918_LOCUS18101</name>
    <name evidence="2" type="ORF">SRO942_LOCUS18098</name>
</gene>